<evidence type="ECO:0000313" key="1">
    <source>
        <dbReference type="EMBL" id="EYB89133.1"/>
    </source>
</evidence>
<accession>A0A016SEM3</accession>
<dbReference type="OrthoDB" id="10610709at2759"/>
<gene>
    <name evidence="1" type="primary">Acey_s0235.g3172</name>
    <name evidence="1" type="ORF">Y032_0235g3172</name>
</gene>
<keyword evidence="2" id="KW-1185">Reference proteome</keyword>
<reference evidence="2" key="1">
    <citation type="journal article" date="2015" name="Nat. Genet.">
        <title>The genome and transcriptome of the zoonotic hookworm Ancylostoma ceylanicum identify infection-specific gene families.</title>
        <authorList>
            <person name="Schwarz E.M."/>
            <person name="Hu Y."/>
            <person name="Antoshechkin I."/>
            <person name="Miller M.M."/>
            <person name="Sternberg P.W."/>
            <person name="Aroian R.V."/>
        </authorList>
    </citation>
    <scope>NUCLEOTIDE SEQUENCE</scope>
    <source>
        <strain evidence="2">HY135</strain>
    </source>
</reference>
<dbReference type="Proteomes" id="UP000024635">
    <property type="component" value="Unassembled WGS sequence"/>
</dbReference>
<comment type="caution">
    <text evidence="1">The sequence shown here is derived from an EMBL/GenBank/DDBJ whole genome shotgun (WGS) entry which is preliminary data.</text>
</comment>
<proteinExistence type="predicted"/>
<protein>
    <submittedName>
        <fullName evidence="1">Uncharacterized protein</fullName>
    </submittedName>
</protein>
<dbReference type="AlphaFoldDB" id="A0A016SEM3"/>
<dbReference type="EMBL" id="JARK01001571">
    <property type="protein sequence ID" value="EYB89133.1"/>
    <property type="molecule type" value="Genomic_DNA"/>
</dbReference>
<sequence>MSEQAIVQTLKDMQIEVQFGYIDTRWNSADVRTRGVTAQELCTHIWWTGYPVKEIQEKGFASTFFHLPREQDELDLDAELHMNTGTSTDEVTEILNLAAFNNKMNAIRTLAYVLRFIGCIITRLPEQQQERYRNMMAHTIPLSRKRHLTVSDVTLTGCLFGIISSYI</sequence>
<name>A0A016SEM3_9BILA</name>
<organism evidence="1 2">
    <name type="scientific">Ancylostoma ceylanicum</name>
    <dbReference type="NCBI Taxonomy" id="53326"/>
    <lineage>
        <taxon>Eukaryota</taxon>
        <taxon>Metazoa</taxon>
        <taxon>Ecdysozoa</taxon>
        <taxon>Nematoda</taxon>
        <taxon>Chromadorea</taxon>
        <taxon>Rhabditida</taxon>
        <taxon>Rhabditina</taxon>
        <taxon>Rhabditomorpha</taxon>
        <taxon>Strongyloidea</taxon>
        <taxon>Ancylostomatidae</taxon>
        <taxon>Ancylostomatinae</taxon>
        <taxon>Ancylostoma</taxon>
    </lineage>
</organism>
<evidence type="ECO:0000313" key="2">
    <source>
        <dbReference type="Proteomes" id="UP000024635"/>
    </source>
</evidence>